<evidence type="ECO:0000256" key="2">
    <source>
        <dbReference type="PROSITE-ProRule" id="PRU00703"/>
    </source>
</evidence>
<dbReference type="SMART" id="SM00116">
    <property type="entry name" value="CBS"/>
    <property type="match status" value="2"/>
</dbReference>
<proteinExistence type="predicted"/>
<sequence>MCARVTDVMTEDVVTCERETALEAAAKRMVAEEVGSVVVTTDGTPYGIVTETDVVYASYRADRPISEIPTQKVTSHPLETVEPTAPVRLAAERMREERIKKLVVLEDLTLRGIVTTWDLVEHYGELTRNVKAIRQRRQRRAGEWTDF</sequence>
<dbReference type="SUPFAM" id="SSF54631">
    <property type="entry name" value="CBS-domain pair"/>
    <property type="match status" value="1"/>
</dbReference>
<dbReference type="PROSITE" id="PS51371">
    <property type="entry name" value="CBS"/>
    <property type="match status" value="2"/>
</dbReference>
<dbReference type="EMBL" id="FNLC01000001">
    <property type="protein sequence ID" value="SDQ45063.1"/>
    <property type="molecule type" value="Genomic_DNA"/>
</dbReference>
<dbReference type="Gene3D" id="3.10.580.10">
    <property type="entry name" value="CBS-domain"/>
    <property type="match status" value="1"/>
</dbReference>
<evidence type="ECO:0000256" key="1">
    <source>
        <dbReference type="ARBA" id="ARBA00023122"/>
    </source>
</evidence>
<dbReference type="InterPro" id="IPR000644">
    <property type="entry name" value="CBS_dom"/>
</dbReference>
<dbReference type="Pfam" id="PF00571">
    <property type="entry name" value="CBS"/>
    <property type="match status" value="2"/>
</dbReference>
<gene>
    <name evidence="4" type="ORF">SAMN04489842_0867</name>
</gene>
<dbReference type="AlphaFoldDB" id="A0A1H1AZI4"/>
<accession>A0A1H1AZI4</accession>
<reference evidence="5" key="1">
    <citation type="submission" date="2016-10" db="EMBL/GenBank/DDBJ databases">
        <authorList>
            <person name="Varghese N."/>
            <person name="Submissions S."/>
        </authorList>
    </citation>
    <scope>NUCLEOTIDE SEQUENCE [LARGE SCALE GENOMIC DNA]</scope>
    <source>
        <strain evidence="5">DSM 24767</strain>
    </source>
</reference>
<keyword evidence="1 2" id="KW-0129">CBS domain</keyword>
<dbReference type="CDD" id="cd17776">
    <property type="entry name" value="CBS_pair_arch"/>
    <property type="match status" value="1"/>
</dbReference>
<dbReference type="Proteomes" id="UP000198848">
    <property type="component" value="Unassembled WGS sequence"/>
</dbReference>
<dbReference type="OrthoDB" id="43333at2157"/>
<keyword evidence="5" id="KW-1185">Reference proteome</keyword>
<organism evidence="4 5">
    <name type="scientific">Natronobacterium texcoconense</name>
    <dbReference type="NCBI Taxonomy" id="1095778"/>
    <lineage>
        <taxon>Archaea</taxon>
        <taxon>Methanobacteriati</taxon>
        <taxon>Methanobacteriota</taxon>
        <taxon>Stenosarchaea group</taxon>
        <taxon>Halobacteria</taxon>
        <taxon>Halobacteriales</taxon>
        <taxon>Natrialbaceae</taxon>
        <taxon>Natronobacterium</taxon>
    </lineage>
</organism>
<dbReference type="PANTHER" id="PTHR43080:SF2">
    <property type="entry name" value="CBS DOMAIN-CONTAINING PROTEIN"/>
    <property type="match status" value="1"/>
</dbReference>
<dbReference type="InterPro" id="IPR046342">
    <property type="entry name" value="CBS_dom_sf"/>
</dbReference>
<feature type="domain" description="CBS" evidence="3">
    <location>
        <begin position="73"/>
        <end position="133"/>
    </location>
</feature>
<dbReference type="RefSeq" id="WP_090377838.1">
    <property type="nucleotide sequence ID" value="NZ_FNLC01000001.1"/>
</dbReference>
<dbReference type="PANTHER" id="PTHR43080">
    <property type="entry name" value="CBS DOMAIN-CONTAINING PROTEIN CBSX3, MITOCHONDRIAL"/>
    <property type="match status" value="1"/>
</dbReference>
<evidence type="ECO:0000313" key="5">
    <source>
        <dbReference type="Proteomes" id="UP000198848"/>
    </source>
</evidence>
<feature type="domain" description="CBS" evidence="3">
    <location>
        <begin position="9"/>
        <end position="65"/>
    </location>
</feature>
<evidence type="ECO:0000259" key="3">
    <source>
        <dbReference type="PROSITE" id="PS51371"/>
    </source>
</evidence>
<name>A0A1H1AZI4_NATTX</name>
<evidence type="ECO:0000313" key="4">
    <source>
        <dbReference type="EMBL" id="SDQ45063.1"/>
    </source>
</evidence>
<dbReference type="STRING" id="1095778.SAMN04489842_0867"/>
<protein>
    <submittedName>
        <fullName evidence="4">CBS domain-containing protein</fullName>
    </submittedName>
</protein>
<dbReference type="InterPro" id="IPR051257">
    <property type="entry name" value="Diverse_CBS-Domain"/>
</dbReference>